<dbReference type="PANTHER" id="PTHR30221:SF1">
    <property type="entry name" value="SMALL-CONDUCTANCE MECHANOSENSITIVE CHANNEL"/>
    <property type="match status" value="1"/>
</dbReference>
<dbReference type="Gene3D" id="1.10.287.1260">
    <property type="match status" value="1"/>
</dbReference>
<dbReference type="RefSeq" id="WP_152941940.1">
    <property type="nucleotide sequence ID" value="NZ_CP045482.1"/>
</dbReference>
<dbReference type="PANTHER" id="PTHR30221">
    <property type="entry name" value="SMALL-CONDUCTANCE MECHANOSENSITIVE CHANNEL"/>
    <property type="match status" value="1"/>
</dbReference>
<feature type="transmembrane region" description="Helical" evidence="1">
    <location>
        <begin position="118"/>
        <end position="140"/>
    </location>
</feature>
<dbReference type="SUPFAM" id="SSF50182">
    <property type="entry name" value="Sm-like ribonucleoproteins"/>
    <property type="match status" value="1"/>
</dbReference>
<dbReference type="InterPro" id="IPR006685">
    <property type="entry name" value="MscS_channel_2nd"/>
</dbReference>
<evidence type="ECO:0000259" key="2">
    <source>
        <dbReference type="Pfam" id="PF00924"/>
    </source>
</evidence>
<dbReference type="InterPro" id="IPR010920">
    <property type="entry name" value="LSM_dom_sf"/>
</dbReference>
<reference evidence="3 6" key="1">
    <citation type="submission" date="2019-10" db="EMBL/GenBank/DDBJ databases">
        <title>Comparative genomics of sulfur disproportionating microorganisms.</title>
        <authorList>
            <person name="Ward L.M."/>
            <person name="Bertran E."/>
            <person name="Johnston D."/>
        </authorList>
    </citation>
    <scope>NUCLEOTIDE SEQUENCE [LARGE SCALE GENOMIC DNA]</scope>
    <source>
        <strain evidence="3 6">DSM 3772</strain>
    </source>
</reference>
<keyword evidence="1" id="KW-0472">Membrane</keyword>
<protein>
    <submittedName>
        <fullName evidence="4">Mechanosensitive ion channel</fullName>
    </submittedName>
</protein>
<dbReference type="GO" id="GO:0008381">
    <property type="term" value="F:mechanosensitive monoatomic ion channel activity"/>
    <property type="evidence" value="ECO:0007669"/>
    <property type="project" value="InterPro"/>
</dbReference>
<dbReference type="SUPFAM" id="SSF82861">
    <property type="entry name" value="Mechanosensitive channel protein MscS (YggB), transmembrane region"/>
    <property type="match status" value="1"/>
</dbReference>
<dbReference type="Proteomes" id="UP000474054">
    <property type="component" value="Unassembled WGS sequence"/>
</dbReference>
<proteinExistence type="predicted"/>
<dbReference type="GO" id="GO:0016020">
    <property type="term" value="C:membrane"/>
    <property type="evidence" value="ECO:0007669"/>
    <property type="project" value="InterPro"/>
</dbReference>
<feature type="transmembrane region" description="Helical" evidence="1">
    <location>
        <begin position="90"/>
        <end position="112"/>
    </location>
</feature>
<dbReference type="InterPro" id="IPR045275">
    <property type="entry name" value="MscS_archaea/bacteria_type"/>
</dbReference>
<sequence length="300" mass="32551">MVNLQINWKRQVVKLLSIIVVLAIIAILLHFLIDFASVHFPVIVPYLNYIYLATDAAIVGIGGYFIIDVLKKIINVYFLGKMEASTARTLSFFIDIALYSILILVILAALGINLTGAAIGGAIGGIAIGLAAQTVLSNVLSGALVTGSKTLKAGDPVLLISWIWGSPIIGETTKVGVVFTEVKTINGNIVKVPNSAFLGNTVFTKLEGENSLVYPLQITVNADVPADKVMEKAKNYIKDELSKQKIPYPEIYFTNKTGGTNVFTVILHFDNLNMLNSLLSVVNNAFDKAYWDTKNEVSKT</sequence>
<dbReference type="InterPro" id="IPR011014">
    <property type="entry name" value="MscS_channel_TM-2"/>
</dbReference>
<dbReference type="AlphaFoldDB" id="A0A650CV40"/>
<dbReference type="EMBL" id="CP045482">
    <property type="protein sequence ID" value="QGR21633.1"/>
    <property type="molecule type" value="Genomic_DNA"/>
</dbReference>
<feature type="domain" description="Mechanosensitive ion channel MscS" evidence="2">
    <location>
        <begin position="134"/>
        <end position="202"/>
    </location>
</feature>
<feature type="transmembrane region" description="Helical" evidence="1">
    <location>
        <begin position="12"/>
        <end position="33"/>
    </location>
</feature>
<evidence type="ECO:0000313" key="6">
    <source>
        <dbReference type="Proteomes" id="UP000474054"/>
    </source>
</evidence>
<accession>A0A650CV40</accession>
<evidence type="ECO:0000313" key="3">
    <source>
        <dbReference type="EMBL" id="MQL55796.1"/>
    </source>
</evidence>
<reference evidence="4 5" key="2">
    <citation type="submission" date="2019-10" db="EMBL/GenBank/DDBJ databases">
        <title>Genome Sequences from Six Type Strain Members of the Archaeal Family Sulfolobaceae: Acidianus ambivalens, Acidianus infernus, Metallosphaera prunae, Stygiolobus azoricus, Sulfolobus metallicus, and Sulfurisphaera ohwakuensis.</title>
        <authorList>
            <person name="Counts J.A."/>
            <person name="Kelly R.M."/>
        </authorList>
    </citation>
    <scope>NUCLEOTIDE SEQUENCE [LARGE SCALE GENOMIC DNA]</scope>
    <source>
        <strain evidence="4 5">LEI 10</strain>
    </source>
</reference>
<keyword evidence="1" id="KW-0812">Transmembrane</keyword>
<dbReference type="KEGG" id="aamb:D1866_06215"/>
<dbReference type="Pfam" id="PF00924">
    <property type="entry name" value="MS_channel_2nd"/>
    <property type="match status" value="1"/>
</dbReference>
<dbReference type="EMBL" id="WHYS01000002">
    <property type="protein sequence ID" value="MQL55796.1"/>
    <property type="molecule type" value="Genomic_DNA"/>
</dbReference>
<feature type="transmembrane region" description="Helical" evidence="1">
    <location>
        <begin position="49"/>
        <end position="70"/>
    </location>
</feature>
<evidence type="ECO:0000256" key="1">
    <source>
        <dbReference type="SAM" id="Phobius"/>
    </source>
</evidence>
<gene>
    <name evidence="4" type="ORF">D1866_06215</name>
    <name evidence="3" type="ORF">GFB69_08610</name>
</gene>
<organism evidence="4 5">
    <name type="scientific">Acidianus ambivalens</name>
    <name type="common">Desulfurolobus ambivalens</name>
    <dbReference type="NCBI Taxonomy" id="2283"/>
    <lineage>
        <taxon>Archaea</taxon>
        <taxon>Thermoproteota</taxon>
        <taxon>Thermoprotei</taxon>
        <taxon>Sulfolobales</taxon>
        <taxon>Sulfolobaceae</taxon>
        <taxon>Acidianus</taxon>
    </lineage>
</organism>
<keyword evidence="5" id="KW-1185">Reference proteome</keyword>
<dbReference type="GeneID" id="42779315"/>
<name>A0A650CV40_ACIAM</name>
<keyword evidence="1" id="KW-1133">Transmembrane helix</keyword>
<evidence type="ECO:0000313" key="5">
    <source>
        <dbReference type="Proteomes" id="UP000426328"/>
    </source>
</evidence>
<evidence type="ECO:0000313" key="4">
    <source>
        <dbReference type="EMBL" id="QGR21633.1"/>
    </source>
</evidence>
<dbReference type="Proteomes" id="UP000426328">
    <property type="component" value="Chromosome"/>
</dbReference>